<proteinExistence type="predicted"/>
<dbReference type="EMBL" id="CAXIEN010000263">
    <property type="protein sequence ID" value="CAL1290414.1"/>
    <property type="molecule type" value="Genomic_DNA"/>
</dbReference>
<gene>
    <name evidence="2" type="ORF">LARSCL_LOCUS16473</name>
</gene>
<sequence length="109" mass="12409">MNRVLVSKKIIAGKKVRWIPSLLVETVVLAPTQHIRMDNFLDKAFEFVPQNESESMNFSAVNDSLYEDGIQFYYFYQPADSDPSVKSFRDPSVKSFSNPSVKISDPSVK</sequence>
<evidence type="ECO:0000313" key="3">
    <source>
        <dbReference type="Proteomes" id="UP001497382"/>
    </source>
</evidence>
<reference evidence="2 3" key="1">
    <citation type="submission" date="2024-04" db="EMBL/GenBank/DDBJ databases">
        <authorList>
            <person name="Rising A."/>
            <person name="Reimegard J."/>
            <person name="Sonavane S."/>
            <person name="Akerstrom W."/>
            <person name="Nylinder S."/>
            <person name="Hedman E."/>
            <person name="Kallberg Y."/>
        </authorList>
    </citation>
    <scope>NUCLEOTIDE SEQUENCE [LARGE SCALE GENOMIC DNA]</scope>
</reference>
<evidence type="ECO:0000313" key="2">
    <source>
        <dbReference type="EMBL" id="CAL1290414.1"/>
    </source>
</evidence>
<evidence type="ECO:0000256" key="1">
    <source>
        <dbReference type="SAM" id="MobiDB-lite"/>
    </source>
</evidence>
<name>A0AAV2B4D0_9ARAC</name>
<protein>
    <submittedName>
        <fullName evidence="2">Uncharacterized protein</fullName>
    </submittedName>
</protein>
<comment type="caution">
    <text evidence="2">The sequence shown here is derived from an EMBL/GenBank/DDBJ whole genome shotgun (WGS) entry which is preliminary data.</text>
</comment>
<keyword evidence="3" id="KW-1185">Reference proteome</keyword>
<dbReference type="Proteomes" id="UP001497382">
    <property type="component" value="Unassembled WGS sequence"/>
</dbReference>
<accession>A0AAV2B4D0</accession>
<dbReference type="AlphaFoldDB" id="A0AAV2B4D0"/>
<organism evidence="2 3">
    <name type="scientific">Larinioides sclopetarius</name>
    <dbReference type="NCBI Taxonomy" id="280406"/>
    <lineage>
        <taxon>Eukaryota</taxon>
        <taxon>Metazoa</taxon>
        <taxon>Ecdysozoa</taxon>
        <taxon>Arthropoda</taxon>
        <taxon>Chelicerata</taxon>
        <taxon>Arachnida</taxon>
        <taxon>Araneae</taxon>
        <taxon>Araneomorphae</taxon>
        <taxon>Entelegynae</taxon>
        <taxon>Araneoidea</taxon>
        <taxon>Araneidae</taxon>
        <taxon>Larinioides</taxon>
    </lineage>
</organism>
<feature type="region of interest" description="Disordered" evidence="1">
    <location>
        <begin position="90"/>
        <end position="109"/>
    </location>
</feature>